<gene>
    <name evidence="1" type="primary">ORF73</name>
</gene>
<accession>A0A8E5AFT3</accession>
<organism evidence="1">
    <name type="scientific">Anguillid herpesvirus 1</name>
    <dbReference type="NCBI Taxonomy" id="150286"/>
    <lineage>
        <taxon>Viruses</taxon>
        <taxon>Duplodnaviria</taxon>
        <taxon>Heunggongvirae</taxon>
        <taxon>Peploviricota</taxon>
        <taxon>Herviviricetes</taxon>
        <taxon>Herpesvirales</taxon>
        <taxon>Alloherpesviridae</taxon>
        <taxon>Cyvirus</taxon>
        <taxon>Cyvirus anguillidallo1</taxon>
    </lineage>
</organism>
<name>A0A8E5AFT3_9VIRU</name>
<reference evidence="1" key="2">
    <citation type="submission" date="2021-02" db="EMBL/GenBank/DDBJ databases">
        <authorList>
            <person name="Vanderplasschen A.F.C."/>
            <person name="Davison A.J."/>
        </authorList>
    </citation>
    <scope>NUCLEOTIDE SEQUENCE</scope>
    <source>
        <strain evidence="1">DK-2008-50-66-1</strain>
    </source>
</reference>
<evidence type="ECO:0000313" key="1">
    <source>
        <dbReference type="EMBL" id="QRM16495.1"/>
    </source>
</evidence>
<sequence length="145" mass="16523">MHIFKPLCASTLDQWAAISDHVSSPREIPVNKQLKVQLERAGVKPPDTIPTDAEPHLFMDNEAWNYCTYRVANDYEFRGCYCALVVEQMVGAVVEGVHYRKSIKQWNLYYDDVESALDAIDLWADAAWKHHLKAGDGESPFILKV</sequence>
<protein>
    <submittedName>
        <fullName evidence="1">Protein ORF73</fullName>
    </submittedName>
</protein>
<proteinExistence type="predicted"/>
<dbReference type="EMBL" id="MW580850">
    <property type="protein sequence ID" value="QRM16495.1"/>
    <property type="molecule type" value="Genomic_DNA"/>
</dbReference>
<reference evidence="1" key="1">
    <citation type="journal article" date="2021" name="Microorganisms">
        <title>Genomes of Anguillid Herpesvirus 1 Strains Reveal Evolutionary Disparities and Low Genetic Diversity in the Genus Cyprinivirus.</title>
        <authorList>
            <person name="Donohoe O."/>
            <person name="Zhang H."/>
            <person name="Delrez N."/>
            <person name="Gao Y."/>
            <person name="Suarez N.M."/>
            <person name="Davison A.J."/>
            <person name="Vanderplasschen A."/>
        </authorList>
    </citation>
    <scope>NUCLEOTIDE SEQUENCE</scope>
    <source>
        <strain evidence="1">DK-2008-50-66-1</strain>
    </source>
</reference>